<comment type="caution">
    <text evidence="2">The sequence shown here is derived from an EMBL/GenBank/DDBJ whole genome shotgun (WGS) entry which is preliminary data.</text>
</comment>
<dbReference type="AlphaFoldDB" id="A0A7J7TU38"/>
<keyword evidence="3" id="KW-1185">Reference proteome</keyword>
<dbReference type="GO" id="GO:0032230">
    <property type="term" value="P:positive regulation of synaptic transmission, GABAergic"/>
    <property type="evidence" value="ECO:0007669"/>
    <property type="project" value="TreeGrafter"/>
</dbReference>
<accession>A0A7J7TU38</accession>
<evidence type="ECO:0000256" key="1">
    <source>
        <dbReference type="SAM" id="SignalP"/>
    </source>
</evidence>
<dbReference type="EMBL" id="JABWUV010000015">
    <property type="protein sequence ID" value="KAF6304110.1"/>
    <property type="molecule type" value="Genomic_DNA"/>
</dbReference>
<feature type="chain" id="PRO_5029593321" evidence="1">
    <location>
        <begin position="18"/>
        <end position="89"/>
    </location>
</feature>
<dbReference type="GO" id="GO:0005576">
    <property type="term" value="C:extracellular region"/>
    <property type="evidence" value="ECO:0007669"/>
    <property type="project" value="InterPro"/>
</dbReference>
<dbReference type="GO" id="GO:0007218">
    <property type="term" value="P:neuropeptide signaling pathway"/>
    <property type="evidence" value="ECO:0007669"/>
    <property type="project" value="UniProtKB-KW"/>
</dbReference>
<gene>
    <name evidence="2" type="ORF">mMyoMyo1_014087</name>
</gene>
<dbReference type="GO" id="GO:0045760">
    <property type="term" value="P:positive regulation of action potential"/>
    <property type="evidence" value="ECO:0007669"/>
    <property type="project" value="TreeGrafter"/>
</dbReference>
<dbReference type="PANTHER" id="PTHR36679">
    <property type="entry name" value="NEUROPEPTIDE S"/>
    <property type="match status" value="1"/>
</dbReference>
<keyword evidence="2" id="KW-0527">Neuropeptide</keyword>
<feature type="signal peptide" evidence="1">
    <location>
        <begin position="1"/>
        <end position="17"/>
    </location>
</feature>
<reference evidence="2 3" key="1">
    <citation type="journal article" date="2020" name="Nature">
        <title>Six reference-quality genomes reveal evolution of bat adaptations.</title>
        <authorList>
            <person name="Jebb D."/>
            <person name="Huang Z."/>
            <person name="Pippel M."/>
            <person name="Hughes G.M."/>
            <person name="Lavrichenko K."/>
            <person name="Devanna P."/>
            <person name="Winkler S."/>
            <person name="Jermiin L.S."/>
            <person name="Skirmuntt E.C."/>
            <person name="Katzourakis A."/>
            <person name="Burkitt-Gray L."/>
            <person name="Ray D.A."/>
            <person name="Sullivan K.A.M."/>
            <person name="Roscito J.G."/>
            <person name="Kirilenko B.M."/>
            <person name="Davalos L.M."/>
            <person name="Corthals A.P."/>
            <person name="Power M.L."/>
            <person name="Jones G."/>
            <person name="Ransome R.D."/>
            <person name="Dechmann D.K.N."/>
            <person name="Locatelli A.G."/>
            <person name="Puechmaille S.J."/>
            <person name="Fedrigo O."/>
            <person name="Jarvis E.D."/>
            <person name="Hiller M."/>
            <person name="Vernes S.C."/>
            <person name="Myers E.W."/>
            <person name="Teeling E.C."/>
        </authorList>
    </citation>
    <scope>NUCLEOTIDE SEQUENCE [LARGE SCALE GENOMIC DNA]</scope>
    <source>
        <strain evidence="2">MMyoMyo1</strain>
        <tissue evidence="2">Flight muscle</tissue>
    </source>
</reference>
<proteinExistence type="predicted"/>
<evidence type="ECO:0000313" key="2">
    <source>
        <dbReference type="EMBL" id="KAF6304110.1"/>
    </source>
</evidence>
<organism evidence="2 3">
    <name type="scientific">Myotis myotis</name>
    <name type="common">Greater mouse-eared bat</name>
    <name type="synonym">Vespertilio myotis</name>
    <dbReference type="NCBI Taxonomy" id="51298"/>
    <lineage>
        <taxon>Eukaryota</taxon>
        <taxon>Metazoa</taxon>
        <taxon>Chordata</taxon>
        <taxon>Craniata</taxon>
        <taxon>Vertebrata</taxon>
        <taxon>Euteleostomi</taxon>
        <taxon>Mammalia</taxon>
        <taxon>Eutheria</taxon>
        <taxon>Laurasiatheria</taxon>
        <taxon>Chiroptera</taxon>
        <taxon>Yangochiroptera</taxon>
        <taxon>Vespertilionidae</taxon>
        <taxon>Myotis</taxon>
    </lineage>
</organism>
<protein>
    <submittedName>
        <fullName evidence="2">Neuropeptide S</fullName>
    </submittedName>
</protein>
<dbReference type="VEuPathDB" id="HostDB:GeneID_118670291"/>
<dbReference type="PANTHER" id="PTHR36679:SF1">
    <property type="entry name" value="NEUROPEPTIDE S"/>
    <property type="match status" value="1"/>
</dbReference>
<dbReference type="GO" id="GO:0051968">
    <property type="term" value="P:positive regulation of synaptic transmission, glutamatergic"/>
    <property type="evidence" value="ECO:0007669"/>
    <property type="project" value="TreeGrafter"/>
</dbReference>
<name>A0A7J7TU38_MYOMY</name>
<dbReference type="InterPro" id="IPR028138">
    <property type="entry name" value="Neuropeptide_S"/>
</dbReference>
<keyword evidence="1" id="KW-0732">Signal</keyword>
<dbReference type="Pfam" id="PF14993">
    <property type="entry name" value="Neuropeptide_S"/>
    <property type="match status" value="1"/>
</dbReference>
<dbReference type="Proteomes" id="UP000527355">
    <property type="component" value="Unassembled WGS sequence"/>
</dbReference>
<sequence length="89" mass="9578">MISSLKFNLVLVLSVSAMPVFWCYPAPSPKVSGTPDYALLLLGCCRARAGPGEGLDVWKPLLEEALAKRSFRNGVGTGLKKTPFPRAKS</sequence>
<evidence type="ECO:0000313" key="3">
    <source>
        <dbReference type="Proteomes" id="UP000527355"/>
    </source>
</evidence>